<feature type="domain" description="5'-Nucleotidase C-terminal" evidence="4">
    <location>
        <begin position="298"/>
        <end position="433"/>
    </location>
</feature>
<dbReference type="Pfam" id="PF02872">
    <property type="entry name" value="5_nucleotid_C"/>
    <property type="match status" value="1"/>
</dbReference>
<organism evidence="5 6">
    <name type="scientific">Paenibacillus hunanensis</name>
    <dbReference type="NCBI Taxonomy" id="539262"/>
    <lineage>
        <taxon>Bacteria</taxon>
        <taxon>Bacillati</taxon>
        <taxon>Bacillota</taxon>
        <taxon>Bacilli</taxon>
        <taxon>Bacillales</taxon>
        <taxon>Paenibacillaceae</taxon>
        <taxon>Paenibacillus</taxon>
    </lineage>
</organism>
<dbReference type="PROSITE" id="PS00785">
    <property type="entry name" value="5_NUCLEOTIDASE_1"/>
    <property type="match status" value="1"/>
</dbReference>
<dbReference type="InterPro" id="IPR006179">
    <property type="entry name" value="5_nucleotidase/apyrase"/>
</dbReference>
<dbReference type="SUPFAM" id="SSF56300">
    <property type="entry name" value="Metallo-dependent phosphatases"/>
    <property type="match status" value="1"/>
</dbReference>
<dbReference type="Pfam" id="PF00149">
    <property type="entry name" value="Metallophos"/>
    <property type="match status" value="1"/>
</dbReference>
<evidence type="ECO:0000259" key="4">
    <source>
        <dbReference type="Pfam" id="PF02872"/>
    </source>
</evidence>
<dbReference type="InterPro" id="IPR008334">
    <property type="entry name" value="5'-Nucleotdase_C"/>
</dbReference>
<name>A0ABU1IZV9_9BACL</name>
<dbReference type="Gene3D" id="3.90.780.10">
    <property type="entry name" value="5'-Nucleotidase, C-terminal domain"/>
    <property type="match status" value="1"/>
</dbReference>
<accession>A0ABU1IZV9</accession>
<dbReference type="Proteomes" id="UP001185028">
    <property type="component" value="Unassembled WGS sequence"/>
</dbReference>
<evidence type="ECO:0000256" key="2">
    <source>
        <dbReference type="RuleBase" id="RU362119"/>
    </source>
</evidence>
<dbReference type="InterPro" id="IPR036907">
    <property type="entry name" value="5'-Nucleotdase_C_sf"/>
</dbReference>
<dbReference type="PANTHER" id="PTHR11575:SF23">
    <property type="entry name" value="5-NUCLEOTIDASE FAMILY PROTEIN"/>
    <property type="match status" value="1"/>
</dbReference>
<sequence length="484" mass="53701">MSRDQRTSNDTITLLHTNDIHSHFENMGILAAIANDYRERYGPEHVVLLDIGDHMDRMSPETEGSEGAANVDILNLNQYDAITIGNNEGLTYTSAILNQAYAGILCPVVCSNVTEHATGQPPVWMQTHRIIEKGGWRIGLVGATAQYGDFYELLGWDVDEPARCLEPLVRELRDQVDLLVLMSHLGLSTDQRLAEQLPQLDVILGGHSHHVLERPLWIGHTVIGAAGKFGHYMGHMCWQKAVDGGRPKLLDGGLIPTADENMPRDERIESAIALHRERAAERMSRTVAILKEPLEIGYEHESPLGNLLAQAVRRYTGTELSIVNAGQWLGPLPAGEISEALLHRLCPSPINPSQTLLKGRSIRLALEQSLLPEFTGRAIMGFGFRGKVLGCLCVDGLTIQYDPNRAPYDRIVSITTTAGEPLEDEREYSVGTLDMFTFRIGYESLSESTSVSYMLSEFIRDLLRTELQTPGAIDVSAEPRWFML</sequence>
<keyword evidence="2" id="KW-0547">Nucleotide-binding</keyword>
<dbReference type="RefSeq" id="WP_188773927.1">
    <property type="nucleotide sequence ID" value="NZ_BMMB01000001.1"/>
</dbReference>
<keyword evidence="6" id="KW-1185">Reference proteome</keyword>
<dbReference type="PRINTS" id="PR01607">
    <property type="entry name" value="APYRASEFAMLY"/>
</dbReference>
<reference evidence="5 6" key="1">
    <citation type="submission" date="2023-07" db="EMBL/GenBank/DDBJ databases">
        <title>Genomic Encyclopedia of Type Strains, Phase IV (KMG-IV): sequencing the most valuable type-strain genomes for metagenomic binning, comparative biology and taxonomic classification.</title>
        <authorList>
            <person name="Goeker M."/>
        </authorList>
    </citation>
    <scope>NUCLEOTIDE SEQUENCE [LARGE SCALE GENOMIC DNA]</scope>
    <source>
        <strain evidence="5 6">DSM 22170</strain>
    </source>
</reference>
<dbReference type="EMBL" id="JAVDQH010000008">
    <property type="protein sequence ID" value="MDR6244535.1"/>
    <property type="molecule type" value="Genomic_DNA"/>
</dbReference>
<comment type="similarity">
    <text evidence="2">Belongs to the 5'-nucleotidase family.</text>
</comment>
<dbReference type="InterPro" id="IPR004843">
    <property type="entry name" value="Calcineurin-like_PHP"/>
</dbReference>
<dbReference type="PANTHER" id="PTHR11575">
    <property type="entry name" value="5'-NUCLEOTIDASE-RELATED"/>
    <property type="match status" value="1"/>
</dbReference>
<evidence type="ECO:0000259" key="3">
    <source>
        <dbReference type="Pfam" id="PF00149"/>
    </source>
</evidence>
<evidence type="ECO:0000313" key="5">
    <source>
        <dbReference type="EMBL" id="MDR6244535.1"/>
    </source>
</evidence>
<dbReference type="InterPro" id="IPR029052">
    <property type="entry name" value="Metallo-depent_PP-like"/>
</dbReference>
<dbReference type="Gene3D" id="3.60.21.10">
    <property type="match status" value="1"/>
</dbReference>
<keyword evidence="2" id="KW-0378">Hydrolase</keyword>
<keyword evidence="1" id="KW-0732">Signal</keyword>
<dbReference type="InterPro" id="IPR006146">
    <property type="entry name" value="5'-Nucleotdase_CS"/>
</dbReference>
<evidence type="ECO:0000256" key="1">
    <source>
        <dbReference type="ARBA" id="ARBA00022729"/>
    </source>
</evidence>
<proteinExistence type="inferred from homology"/>
<comment type="caution">
    <text evidence="5">The sequence shown here is derived from an EMBL/GenBank/DDBJ whole genome shotgun (WGS) entry which is preliminary data.</text>
</comment>
<gene>
    <name evidence="5" type="ORF">JOC58_002428</name>
</gene>
<feature type="domain" description="Calcineurin-like phosphoesterase" evidence="3">
    <location>
        <begin position="13"/>
        <end position="210"/>
    </location>
</feature>
<dbReference type="SUPFAM" id="SSF55816">
    <property type="entry name" value="5'-nucleotidase (syn. UDP-sugar hydrolase), C-terminal domain"/>
    <property type="match status" value="1"/>
</dbReference>
<dbReference type="CDD" id="cd00845">
    <property type="entry name" value="MPP_UshA_N_like"/>
    <property type="match status" value="1"/>
</dbReference>
<protein>
    <submittedName>
        <fullName evidence="5">2',3'-cyclic-nucleotide 2'-phosphodiesterase (5'-nucleotidase family)</fullName>
    </submittedName>
</protein>
<evidence type="ECO:0000313" key="6">
    <source>
        <dbReference type="Proteomes" id="UP001185028"/>
    </source>
</evidence>